<reference evidence="2" key="1">
    <citation type="journal article" date="2021" name="Proc. Natl. Acad. Sci. U.S.A.">
        <title>Three genomes in the algal genus Volvox reveal the fate of a haploid sex-determining region after a transition to homothallism.</title>
        <authorList>
            <person name="Yamamoto K."/>
            <person name="Hamaji T."/>
            <person name="Kawai-Toyooka H."/>
            <person name="Matsuzaki R."/>
            <person name="Takahashi F."/>
            <person name="Nishimura Y."/>
            <person name="Kawachi M."/>
            <person name="Noguchi H."/>
            <person name="Minakuchi Y."/>
            <person name="Umen J.G."/>
            <person name="Toyoda A."/>
            <person name="Nozaki H."/>
        </authorList>
    </citation>
    <scope>NUCLEOTIDE SEQUENCE</scope>
    <source>
        <strain evidence="2">NIES-3780</strain>
    </source>
</reference>
<gene>
    <name evidence="2" type="ORF">Vafri_14976</name>
</gene>
<dbReference type="Proteomes" id="UP000747399">
    <property type="component" value="Unassembled WGS sequence"/>
</dbReference>
<name>A0A8J4BGN9_9CHLO</name>
<sequence>MLGNVAHDSARMPCPHGSHLPHLDLDLDLDLEQPFSRARQNTILQSSAPSHHHSEPPPSHHLLPTTSALKHIGMDNTAAMVTMYAVEPSGACVRGCTRRAHWCNGTPPSRAKAYSILAGACVCILRAAVGWMGVTTGKNPSLP</sequence>
<accession>A0A8J4BGN9</accession>
<protein>
    <submittedName>
        <fullName evidence="2">Uncharacterized protein</fullName>
    </submittedName>
</protein>
<evidence type="ECO:0000313" key="2">
    <source>
        <dbReference type="EMBL" id="GIL60363.1"/>
    </source>
</evidence>
<keyword evidence="3" id="KW-1185">Reference proteome</keyword>
<evidence type="ECO:0000256" key="1">
    <source>
        <dbReference type="SAM" id="Phobius"/>
    </source>
</evidence>
<comment type="caution">
    <text evidence="2">The sequence shown here is derived from an EMBL/GenBank/DDBJ whole genome shotgun (WGS) entry which is preliminary data.</text>
</comment>
<proteinExistence type="predicted"/>
<keyword evidence="1" id="KW-0472">Membrane</keyword>
<organism evidence="2 3">
    <name type="scientific">Volvox africanus</name>
    <dbReference type="NCBI Taxonomy" id="51714"/>
    <lineage>
        <taxon>Eukaryota</taxon>
        <taxon>Viridiplantae</taxon>
        <taxon>Chlorophyta</taxon>
        <taxon>core chlorophytes</taxon>
        <taxon>Chlorophyceae</taxon>
        <taxon>CS clade</taxon>
        <taxon>Chlamydomonadales</taxon>
        <taxon>Volvocaceae</taxon>
        <taxon>Volvox</taxon>
    </lineage>
</organism>
<evidence type="ECO:0000313" key="3">
    <source>
        <dbReference type="Proteomes" id="UP000747399"/>
    </source>
</evidence>
<feature type="transmembrane region" description="Helical" evidence="1">
    <location>
        <begin position="114"/>
        <end position="134"/>
    </location>
</feature>
<dbReference type="AlphaFoldDB" id="A0A8J4BGN9"/>
<dbReference type="EMBL" id="BNCO01000039">
    <property type="protein sequence ID" value="GIL60363.1"/>
    <property type="molecule type" value="Genomic_DNA"/>
</dbReference>
<keyword evidence="1" id="KW-1133">Transmembrane helix</keyword>
<keyword evidence="1" id="KW-0812">Transmembrane</keyword>